<sequence length="584" mass="64671">MAIGYRTILSAEYNQENLNATVEVLRKWVTTKKGFNGLPTKGEAFGNSVGGTLVANEILESDRGVSGYRWTLTEEWDPPRWYANAESSRVGITQISLVFSPGQLWLWVDVEPPTLEYIDNAGRERSETQPSGTPAFVSEILGEIEMHDGVESPVAEIQQIATLPHLSHVISVLQDRTRRGAAYVTSPPDGADPSSWLDRTQRILGRIEGMGFGYMLTSEAREAFNRTVASGHTIPAGTIRTFLPGAELGDTKDALRHRLLHASTIQDSTDRRLQRIIRNAQIKRLRDVELPEALRDADYAFLRQKGLRTFEVLHAEVPTTEHDSSGERMEDLLKRLAEAEELLTMVFDENDALRRAATGARQAAEELRVENEETYIDVAALREDRERGTREIEYLRRELQRLGNDGATAAFAFVDDSTAETHPSTFRELIDRLGSLTGVKYFGDRADAEDLDEYSDLGDAAVMKAWDALVTFSAYAGARADGLFGQSLSHYIQNAHHGFPMRISKVKWSEGETVRTNAKMVAQRTVSGLPESIEPSSSKLLVAHIALATGRAGSPRLYFDDTVSAAGFVTVGYIGAHLDNTLTN</sequence>
<evidence type="ECO:0000313" key="2">
    <source>
        <dbReference type="Proteomes" id="UP001060245"/>
    </source>
</evidence>
<dbReference type="Proteomes" id="UP001060245">
    <property type="component" value="Chromosome"/>
</dbReference>
<keyword evidence="2" id="KW-1185">Reference proteome</keyword>
<gene>
    <name evidence="1" type="ORF">NMQ05_13055</name>
</gene>
<name>A0ACD4B3K2_MICMQ</name>
<protein>
    <submittedName>
        <fullName evidence="1">Uncharacterized protein</fullName>
    </submittedName>
</protein>
<organism evidence="1 2">
    <name type="scientific">Microbacterium maritypicum</name>
    <name type="common">Microbacterium liquefaciens</name>
    <dbReference type="NCBI Taxonomy" id="33918"/>
    <lineage>
        <taxon>Bacteria</taxon>
        <taxon>Bacillati</taxon>
        <taxon>Actinomycetota</taxon>
        <taxon>Actinomycetes</taxon>
        <taxon>Micrococcales</taxon>
        <taxon>Microbacteriaceae</taxon>
        <taxon>Microbacterium</taxon>
    </lineage>
</organism>
<proteinExistence type="predicted"/>
<evidence type="ECO:0000313" key="1">
    <source>
        <dbReference type="EMBL" id="UTT52006.1"/>
    </source>
</evidence>
<dbReference type="EMBL" id="CP101471">
    <property type="protein sequence ID" value="UTT52006.1"/>
    <property type="molecule type" value="Genomic_DNA"/>
</dbReference>
<accession>A0ACD4B3K2</accession>
<reference evidence="1" key="1">
    <citation type="submission" date="2022-07" db="EMBL/GenBank/DDBJ databases">
        <title>Complete genome of DND4.</title>
        <authorList>
            <person name="Cao G."/>
        </authorList>
    </citation>
    <scope>NUCLEOTIDE SEQUENCE</scope>
    <source>
        <strain evidence="1">DND4</strain>
    </source>
</reference>